<sequence>MYYITADIETTGLDIYKDVPIQMAYTVHDNADVLLHEHSFCININRELPAIITKITGFTKEILTRDGISPASGMNLWCTVLRKFQPVTLIGYNILNFDLPMIQNWINAISTDRFKFPAICQVIDVIAIVAAKRQSKWMKLGEAATLYDIEFEVEELHNAMTDIRVTWELYKKIRG</sequence>
<dbReference type="InterPro" id="IPR036397">
    <property type="entry name" value="RNaseH_sf"/>
</dbReference>
<name>A0A6M3MA16_9ZZZZ</name>
<dbReference type="SMART" id="SM00479">
    <property type="entry name" value="EXOIII"/>
    <property type="match status" value="1"/>
</dbReference>
<protein>
    <submittedName>
        <fullName evidence="2">Putative exonuclease</fullName>
    </submittedName>
</protein>
<feature type="domain" description="Exonuclease" evidence="1">
    <location>
        <begin position="2"/>
        <end position="175"/>
    </location>
</feature>
<dbReference type="InterPro" id="IPR013520">
    <property type="entry name" value="Ribonucl_H"/>
</dbReference>
<dbReference type="GO" id="GO:0003676">
    <property type="term" value="F:nucleic acid binding"/>
    <property type="evidence" value="ECO:0007669"/>
    <property type="project" value="InterPro"/>
</dbReference>
<evidence type="ECO:0000313" key="2">
    <source>
        <dbReference type="EMBL" id="QJB02445.1"/>
    </source>
</evidence>
<dbReference type="AlphaFoldDB" id="A0A6M3MA16"/>
<keyword evidence="2" id="KW-0540">Nuclease</keyword>
<keyword evidence="2" id="KW-0378">Hydrolase</keyword>
<organism evidence="2">
    <name type="scientific">viral metagenome</name>
    <dbReference type="NCBI Taxonomy" id="1070528"/>
    <lineage>
        <taxon>unclassified sequences</taxon>
        <taxon>metagenomes</taxon>
        <taxon>organismal metagenomes</taxon>
    </lineage>
</organism>
<reference evidence="2" key="1">
    <citation type="submission" date="2020-03" db="EMBL/GenBank/DDBJ databases">
        <title>The deep terrestrial virosphere.</title>
        <authorList>
            <person name="Holmfeldt K."/>
            <person name="Nilsson E."/>
            <person name="Simone D."/>
            <person name="Lopez-Fernandez M."/>
            <person name="Wu X."/>
            <person name="de Brujin I."/>
            <person name="Lundin D."/>
            <person name="Andersson A."/>
            <person name="Bertilsson S."/>
            <person name="Dopson M."/>
        </authorList>
    </citation>
    <scope>NUCLEOTIDE SEQUENCE</scope>
    <source>
        <strain evidence="2">MM171B01268</strain>
    </source>
</reference>
<dbReference type="EMBL" id="MT143784">
    <property type="protein sequence ID" value="QJB02445.1"/>
    <property type="molecule type" value="Genomic_DNA"/>
</dbReference>
<gene>
    <name evidence="2" type="ORF">MM171B01268_0003</name>
</gene>
<dbReference type="GO" id="GO:0004527">
    <property type="term" value="F:exonuclease activity"/>
    <property type="evidence" value="ECO:0007669"/>
    <property type="project" value="UniProtKB-KW"/>
</dbReference>
<accession>A0A6M3MA16</accession>
<dbReference type="Pfam" id="PF00929">
    <property type="entry name" value="RNase_T"/>
    <property type="match status" value="1"/>
</dbReference>
<dbReference type="InterPro" id="IPR012337">
    <property type="entry name" value="RNaseH-like_sf"/>
</dbReference>
<evidence type="ECO:0000259" key="1">
    <source>
        <dbReference type="SMART" id="SM00479"/>
    </source>
</evidence>
<dbReference type="SUPFAM" id="SSF53098">
    <property type="entry name" value="Ribonuclease H-like"/>
    <property type="match status" value="1"/>
</dbReference>
<proteinExistence type="predicted"/>
<dbReference type="Gene3D" id="3.30.420.10">
    <property type="entry name" value="Ribonuclease H-like superfamily/Ribonuclease H"/>
    <property type="match status" value="1"/>
</dbReference>
<dbReference type="CDD" id="cd06127">
    <property type="entry name" value="DEDDh"/>
    <property type="match status" value="1"/>
</dbReference>
<keyword evidence="2" id="KW-0269">Exonuclease</keyword>